<evidence type="ECO:0000256" key="1">
    <source>
        <dbReference type="SAM" id="Coils"/>
    </source>
</evidence>
<dbReference type="PANTHER" id="PTHR32309">
    <property type="entry name" value="TYROSINE-PROTEIN KINASE"/>
    <property type="match status" value="1"/>
</dbReference>
<feature type="non-terminal residue" evidence="3">
    <location>
        <position position="1"/>
    </location>
</feature>
<evidence type="ECO:0000313" key="4">
    <source>
        <dbReference type="Proteomes" id="UP000320184"/>
    </source>
</evidence>
<dbReference type="AlphaFoldDB" id="A0A538S7K6"/>
<evidence type="ECO:0000259" key="2">
    <source>
        <dbReference type="Pfam" id="PF13807"/>
    </source>
</evidence>
<dbReference type="InterPro" id="IPR032807">
    <property type="entry name" value="GNVR"/>
</dbReference>
<keyword evidence="1" id="KW-0175">Coiled coil</keyword>
<dbReference type="Pfam" id="PF13807">
    <property type="entry name" value="GNVR"/>
    <property type="match status" value="1"/>
</dbReference>
<dbReference type="Proteomes" id="UP000320184">
    <property type="component" value="Unassembled WGS sequence"/>
</dbReference>
<organism evidence="3 4">
    <name type="scientific">Eiseniibacteriota bacterium</name>
    <dbReference type="NCBI Taxonomy" id="2212470"/>
    <lineage>
        <taxon>Bacteria</taxon>
        <taxon>Candidatus Eiseniibacteriota</taxon>
    </lineage>
</organism>
<sequence length="384" mass="42305">MVTAAELITNRTLLERLVNEFHHRRWIEPYELAESRGLARLIPWLPSLAGAAGRTSFAAPAVGAAPALLEAQVRWLRTIVGVEPVRDTRLVDIKVEHNDPEAARAIADRLARLFVEYQSRRAAGPDGNLAPQAPAEIADVEQGGDPQETLSGEPDFAPRAALEARIKRLDERIAFLNAEHARAQDETVEASARMARLESFVPDSGADWSGLPAEGEALNGLRGELLDCQTRLAVARGIYKEKHPRLQALESEWAIVLGRAREERDRAIAAVRAEQRILAARECDLGAALSLAERERSEAEERVQRYLVRRDDPLVEVVDPAAVSPDPVRPRKAMNLAVCPAAGLLIGWGLALLRYPARRAIRGVEDFEEQLKLPVLGVIPKKNP</sequence>
<comment type="caution">
    <text evidence="3">The sequence shown here is derived from an EMBL/GenBank/DDBJ whole genome shotgun (WGS) entry which is preliminary data.</text>
</comment>
<feature type="coiled-coil region" evidence="1">
    <location>
        <begin position="159"/>
        <end position="186"/>
    </location>
</feature>
<proteinExistence type="predicted"/>
<dbReference type="PANTHER" id="PTHR32309:SF13">
    <property type="entry name" value="FERRIC ENTEROBACTIN TRANSPORT PROTEIN FEPE"/>
    <property type="match status" value="1"/>
</dbReference>
<gene>
    <name evidence="3" type="ORF">E6K73_13720</name>
</gene>
<dbReference type="InterPro" id="IPR050445">
    <property type="entry name" value="Bact_polysacc_biosynth/exp"/>
</dbReference>
<dbReference type="GO" id="GO:0005886">
    <property type="term" value="C:plasma membrane"/>
    <property type="evidence" value="ECO:0007669"/>
    <property type="project" value="TreeGrafter"/>
</dbReference>
<feature type="domain" description="Tyrosine-protein kinase G-rich" evidence="2">
    <location>
        <begin position="315"/>
        <end position="354"/>
    </location>
</feature>
<protein>
    <recommendedName>
        <fullName evidence="2">Tyrosine-protein kinase G-rich domain-containing protein</fullName>
    </recommendedName>
</protein>
<dbReference type="GO" id="GO:0004713">
    <property type="term" value="F:protein tyrosine kinase activity"/>
    <property type="evidence" value="ECO:0007669"/>
    <property type="project" value="TreeGrafter"/>
</dbReference>
<accession>A0A538S7K6</accession>
<reference evidence="3 4" key="1">
    <citation type="journal article" date="2019" name="Nat. Microbiol.">
        <title>Mediterranean grassland soil C-N compound turnover is dependent on rainfall and depth, and is mediated by genomically divergent microorganisms.</title>
        <authorList>
            <person name="Diamond S."/>
            <person name="Andeer P.F."/>
            <person name="Li Z."/>
            <person name="Crits-Christoph A."/>
            <person name="Burstein D."/>
            <person name="Anantharaman K."/>
            <person name="Lane K.R."/>
            <person name="Thomas B.C."/>
            <person name="Pan C."/>
            <person name="Northen T.R."/>
            <person name="Banfield J.F."/>
        </authorList>
    </citation>
    <scope>NUCLEOTIDE SEQUENCE [LARGE SCALE GENOMIC DNA]</scope>
    <source>
        <strain evidence="3">WS_3</strain>
    </source>
</reference>
<dbReference type="EMBL" id="VBOT01000187">
    <property type="protein sequence ID" value="TMQ47359.1"/>
    <property type="molecule type" value="Genomic_DNA"/>
</dbReference>
<name>A0A538S7K6_UNCEI</name>
<evidence type="ECO:0000313" key="3">
    <source>
        <dbReference type="EMBL" id="TMQ47359.1"/>
    </source>
</evidence>